<dbReference type="FunFam" id="1.10.1130.10:FF:000001">
    <property type="entry name" value="Periplasmic nitrate reductase, electron transfer subunit"/>
    <property type="match status" value="1"/>
</dbReference>
<proteinExistence type="inferred from homology"/>
<keyword evidence="16" id="KW-1185">Reference proteome</keyword>
<evidence type="ECO:0000256" key="2">
    <source>
        <dbReference type="ARBA" id="ARBA00004418"/>
    </source>
</evidence>
<dbReference type="Gene3D" id="1.10.1130.10">
    <property type="entry name" value="Flavocytochrome C3, Chain A"/>
    <property type="match status" value="1"/>
</dbReference>
<gene>
    <name evidence="15" type="ORF">FPZ22_10080</name>
</gene>
<keyword evidence="5" id="KW-0813">Transport</keyword>
<evidence type="ECO:0000256" key="13">
    <source>
        <dbReference type="SAM" id="MobiDB-lite"/>
    </source>
</evidence>
<dbReference type="AlphaFoldDB" id="A0A518N5I5"/>
<evidence type="ECO:0000256" key="4">
    <source>
        <dbReference type="ARBA" id="ARBA00013773"/>
    </source>
</evidence>
<dbReference type="GO" id="GO:0046872">
    <property type="term" value="F:metal ion binding"/>
    <property type="evidence" value="ECO:0007669"/>
    <property type="project" value="UniProtKB-KW"/>
</dbReference>
<dbReference type="SUPFAM" id="SSF48695">
    <property type="entry name" value="Multiheme cytochromes"/>
    <property type="match status" value="1"/>
</dbReference>
<dbReference type="Proteomes" id="UP000316584">
    <property type="component" value="Chromosome"/>
</dbReference>
<feature type="signal peptide" evidence="14">
    <location>
        <begin position="1"/>
        <end position="24"/>
    </location>
</feature>
<dbReference type="KEGG" id="lug:FPZ22_10080"/>
<protein>
    <recommendedName>
        <fullName evidence="4">Periplasmic nitrate reductase, electron transfer subunit</fullName>
    </recommendedName>
    <alternativeName>
        <fullName evidence="12">Diheme cytochrome c NapB</fullName>
    </alternativeName>
</protein>
<dbReference type="OrthoDB" id="13290at2"/>
<dbReference type="PANTHER" id="PTHR38604">
    <property type="entry name" value="PERIPLASMIC NITRATE REDUCTASE, ELECTRON TRANSFER SUBUNIT"/>
    <property type="match status" value="1"/>
</dbReference>
<sequence>MRLISTTRALAALLAVAVLPLLLAACGERDAGPEIRPPAPPVSARGNPAHDIDPLRRNVPITTEVTPLPLANVENFDMTRQRAYPMQPPTIPHSIDGYQVDLNSNRCMLCHARSTAADFQAPPVSVTHYMDRDDQFLAEVSPRRYFCVQCHVTQTDAQPLVANGFRDIDEVLRSERMQ</sequence>
<keyword evidence="6" id="KW-0349">Heme</keyword>
<evidence type="ECO:0000313" key="15">
    <source>
        <dbReference type="EMBL" id="QDW67190.1"/>
    </source>
</evidence>
<dbReference type="PANTHER" id="PTHR38604:SF1">
    <property type="entry name" value="PERIPLASMIC NITRATE REDUCTASE, ELECTRON TRANSFER SUBUNIT"/>
    <property type="match status" value="1"/>
</dbReference>
<feature type="region of interest" description="Disordered" evidence="13">
    <location>
        <begin position="34"/>
        <end position="55"/>
    </location>
</feature>
<evidence type="ECO:0000256" key="5">
    <source>
        <dbReference type="ARBA" id="ARBA00022448"/>
    </source>
</evidence>
<evidence type="ECO:0000256" key="11">
    <source>
        <dbReference type="ARBA" id="ARBA00023004"/>
    </source>
</evidence>
<dbReference type="GO" id="GO:0009061">
    <property type="term" value="P:anaerobic respiration"/>
    <property type="evidence" value="ECO:0007669"/>
    <property type="project" value="InterPro"/>
</dbReference>
<feature type="chain" id="PRO_5022049948" description="Periplasmic nitrate reductase, electron transfer subunit" evidence="14">
    <location>
        <begin position="25"/>
        <end position="178"/>
    </location>
</feature>
<evidence type="ECO:0000256" key="8">
    <source>
        <dbReference type="ARBA" id="ARBA00022729"/>
    </source>
</evidence>
<organism evidence="15 16">
    <name type="scientific">Luteimonas granuli</name>
    <dbReference type="NCBI Taxonomy" id="1176533"/>
    <lineage>
        <taxon>Bacteria</taxon>
        <taxon>Pseudomonadati</taxon>
        <taxon>Pseudomonadota</taxon>
        <taxon>Gammaproteobacteria</taxon>
        <taxon>Lysobacterales</taxon>
        <taxon>Lysobacteraceae</taxon>
        <taxon>Luteimonas</taxon>
    </lineage>
</organism>
<keyword evidence="11" id="KW-0408">Iron</keyword>
<keyword evidence="8 14" id="KW-0732">Signal</keyword>
<evidence type="ECO:0000256" key="10">
    <source>
        <dbReference type="ARBA" id="ARBA00022982"/>
    </source>
</evidence>
<accession>A0A518N5I5</accession>
<evidence type="ECO:0000256" key="1">
    <source>
        <dbReference type="ARBA" id="ARBA00002599"/>
    </source>
</evidence>
<name>A0A518N5I5_9GAMM</name>
<evidence type="ECO:0000256" key="3">
    <source>
        <dbReference type="ARBA" id="ARBA00007368"/>
    </source>
</evidence>
<dbReference type="Pfam" id="PF03892">
    <property type="entry name" value="NapB"/>
    <property type="match status" value="1"/>
</dbReference>
<dbReference type="InterPro" id="IPR005591">
    <property type="entry name" value="NapB"/>
</dbReference>
<comment type="function">
    <text evidence="1">Electron transfer subunit of the periplasmic nitrate reductase complex NapAB. Receives electrons from the membrane-anchored tetraheme c-type NapC protein and transfers these to NapA subunit, thus allowing electron flow between membrane and periplasm. Essential for periplasmic nitrate reduction with nitrate as the terminal electron acceptor.</text>
</comment>
<reference evidence="15 16" key="1">
    <citation type="submission" date="2019-07" db="EMBL/GenBank/DDBJ databases">
        <title>Full genome sequence of Luteimonas sp. Gr-4.</title>
        <authorList>
            <person name="Im W.-T."/>
        </authorList>
    </citation>
    <scope>NUCLEOTIDE SEQUENCE [LARGE SCALE GENOMIC DNA]</scope>
    <source>
        <strain evidence="15 16">Gr-4</strain>
    </source>
</reference>
<evidence type="ECO:0000256" key="7">
    <source>
        <dbReference type="ARBA" id="ARBA00022723"/>
    </source>
</evidence>
<comment type="subcellular location">
    <subcellularLocation>
        <location evidence="2">Periplasm</location>
    </subcellularLocation>
</comment>
<dbReference type="EMBL" id="CP042218">
    <property type="protein sequence ID" value="QDW67190.1"/>
    <property type="molecule type" value="Genomic_DNA"/>
</dbReference>
<evidence type="ECO:0000256" key="6">
    <source>
        <dbReference type="ARBA" id="ARBA00022617"/>
    </source>
</evidence>
<evidence type="ECO:0000256" key="14">
    <source>
        <dbReference type="SAM" id="SignalP"/>
    </source>
</evidence>
<evidence type="ECO:0000256" key="9">
    <source>
        <dbReference type="ARBA" id="ARBA00022764"/>
    </source>
</evidence>
<keyword evidence="9" id="KW-0574">Periplasm</keyword>
<keyword evidence="7" id="KW-0479">Metal-binding</keyword>
<dbReference type="RefSeq" id="WP_144892643.1">
    <property type="nucleotide sequence ID" value="NZ_CP042218.1"/>
</dbReference>
<keyword evidence="10" id="KW-0249">Electron transport</keyword>
<evidence type="ECO:0000313" key="16">
    <source>
        <dbReference type="Proteomes" id="UP000316584"/>
    </source>
</evidence>
<evidence type="ECO:0000256" key="12">
    <source>
        <dbReference type="ARBA" id="ARBA00031832"/>
    </source>
</evidence>
<dbReference type="PROSITE" id="PS51257">
    <property type="entry name" value="PROKAR_LIPOPROTEIN"/>
    <property type="match status" value="1"/>
</dbReference>
<dbReference type="GO" id="GO:0042597">
    <property type="term" value="C:periplasmic space"/>
    <property type="evidence" value="ECO:0007669"/>
    <property type="project" value="UniProtKB-SubCell"/>
</dbReference>
<dbReference type="InterPro" id="IPR036280">
    <property type="entry name" value="Multihaem_cyt_sf"/>
</dbReference>
<comment type="similarity">
    <text evidence="3">Belongs to the NapB family.</text>
</comment>